<dbReference type="Gene3D" id="3.40.50.1820">
    <property type="entry name" value="alpha/beta hydrolase"/>
    <property type="match status" value="1"/>
</dbReference>
<protein>
    <submittedName>
        <fullName evidence="2">Uncharacterized protein</fullName>
    </submittedName>
</protein>
<feature type="signal peptide" evidence="1">
    <location>
        <begin position="1"/>
        <end position="15"/>
    </location>
</feature>
<reference evidence="2" key="1">
    <citation type="submission" date="2021-02" db="EMBL/GenBank/DDBJ databases">
        <title>First Annotated Genome of the Yellow-green Alga Tribonema minus.</title>
        <authorList>
            <person name="Mahan K.M."/>
        </authorList>
    </citation>
    <scope>NUCLEOTIDE SEQUENCE</scope>
    <source>
        <strain evidence="2">UTEX B ZZ1240</strain>
    </source>
</reference>
<sequence length="451" mass="50227">MRWTLCLAAPAAATAFSALPAHHLHFSSHGFDRSVNAVLLPGFNVASERYTSVAEALCADLGSRNISANVYIAKYTCDILSHLQAESRVREIVEHNDNVLLIGHSQGAYLAESIAQKLQLPLVQWAGGSYGGKVADLSTSVLTILCEQDKSHPCLRALASGIDAHTQRLSKTAKLLTTVPQADHFHGILKKNVSSSGAEDIAERISAFATHIFYRDDLAKQQLGQYVEVTDARFVPFIQEQRTASIGAWCTRRQDDVSPSPPRYAEVHSPESHFLTTIFSIAYPWIGVPLDAYYYFPRFVFSHPTDESVHMHKAWRKFGMWGSLMFRSLDETEASVKLRYDGKKCPTAQLLNQRTFQEAFDLLTPSQQDAYLRDGKRLVFGADIHIPHIPLCSLLWLATPLQYRNVDANTVAISSPVLKTMPGTGKYEGRLNAKLLTIPQALEWLLIKAFM</sequence>
<proteinExistence type="predicted"/>
<dbReference type="SUPFAM" id="SSF53474">
    <property type="entry name" value="alpha/beta-Hydrolases"/>
    <property type="match status" value="1"/>
</dbReference>
<dbReference type="Proteomes" id="UP000664859">
    <property type="component" value="Unassembled WGS sequence"/>
</dbReference>
<feature type="chain" id="PRO_5032420960" evidence="1">
    <location>
        <begin position="16"/>
        <end position="451"/>
    </location>
</feature>
<gene>
    <name evidence="2" type="ORF">JKP88DRAFT_244992</name>
</gene>
<evidence type="ECO:0000313" key="2">
    <source>
        <dbReference type="EMBL" id="KAG5184127.1"/>
    </source>
</evidence>
<organism evidence="2 3">
    <name type="scientific">Tribonema minus</name>
    <dbReference type="NCBI Taxonomy" id="303371"/>
    <lineage>
        <taxon>Eukaryota</taxon>
        <taxon>Sar</taxon>
        <taxon>Stramenopiles</taxon>
        <taxon>Ochrophyta</taxon>
        <taxon>PX clade</taxon>
        <taxon>Xanthophyceae</taxon>
        <taxon>Tribonematales</taxon>
        <taxon>Tribonemataceae</taxon>
        <taxon>Tribonema</taxon>
    </lineage>
</organism>
<name>A0A835YYI9_9STRA</name>
<evidence type="ECO:0000256" key="1">
    <source>
        <dbReference type="SAM" id="SignalP"/>
    </source>
</evidence>
<evidence type="ECO:0000313" key="3">
    <source>
        <dbReference type="Proteomes" id="UP000664859"/>
    </source>
</evidence>
<keyword evidence="3" id="KW-1185">Reference proteome</keyword>
<dbReference type="EMBL" id="JAFCMP010000179">
    <property type="protein sequence ID" value="KAG5184127.1"/>
    <property type="molecule type" value="Genomic_DNA"/>
</dbReference>
<dbReference type="InterPro" id="IPR029058">
    <property type="entry name" value="AB_hydrolase_fold"/>
</dbReference>
<dbReference type="OrthoDB" id="187141at2759"/>
<accession>A0A835YYI9</accession>
<keyword evidence="1" id="KW-0732">Signal</keyword>
<dbReference type="AlphaFoldDB" id="A0A835YYI9"/>
<comment type="caution">
    <text evidence="2">The sequence shown here is derived from an EMBL/GenBank/DDBJ whole genome shotgun (WGS) entry which is preliminary data.</text>
</comment>